<proteinExistence type="inferred from homology"/>
<evidence type="ECO:0000256" key="4">
    <source>
        <dbReference type="ARBA" id="ARBA00022483"/>
    </source>
</evidence>
<keyword evidence="5 7" id="KW-0175">Coiled coil</keyword>
<comment type="function">
    <text evidence="1 6">Component of the exocyst complex involved in the docking of exocytic vesicles with fusion sites on the plasma membrane.</text>
</comment>
<feature type="domain" description="Exocyst complex component EXOC6/Sec15 N-terminal" evidence="9">
    <location>
        <begin position="41"/>
        <end position="161"/>
    </location>
</feature>
<evidence type="ECO:0000256" key="6">
    <source>
        <dbReference type="PIRNR" id="PIRNR025007"/>
    </source>
</evidence>
<evidence type="ECO:0000259" key="9">
    <source>
        <dbReference type="Pfam" id="PF20651"/>
    </source>
</evidence>
<feature type="coiled-coil region" evidence="7">
    <location>
        <begin position="43"/>
        <end position="70"/>
    </location>
</feature>
<dbReference type="GO" id="GO:0090522">
    <property type="term" value="P:vesicle tethering involved in exocytosis"/>
    <property type="evidence" value="ECO:0007669"/>
    <property type="project" value="UniProtKB-UniRule"/>
</dbReference>
<dbReference type="InterPro" id="IPR042045">
    <property type="entry name" value="EXOC6/Sec15_C_dom1"/>
</dbReference>
<dbReference type="GO" id="GO:0016020">
    <property type="term" value="C:membrane"/>
    <property type="evidence" value="ECO:0007669"/>
    <property type="project" value="TreeGrafter"/>
</dbReference>
<feature type="domain" description="Exocyst complex subunit EXOC6/Sec15 C-terminal" evidence="8">
    <location>
        <begin position="352"/>
        <end position="636"/>
    </location>
</feature>
<protein>
    <recommendedName>
        <fullName evidence="6">Exocyst complex component</fullName>
    </recommendedName>
</protein>
<dbReference type="Pfam" id="PF20651">
    <property type="entry name" value="EXOC6_Sec15_N"/>
    <property type="match status" value="1"/>
</dbReference>
<dbReference type="GO" id="GO:0000145">
    <property type="term" value="C:exocyst"/>
    <property type="evidence" value="ECO:0007669"/>
    <property type="project" value="UniProtKB-UniRule"/>
</dbReference>
<reference evidence="11" key="1">
    <citation type="submission" date="2016-11" db="UniProtKB">
        <authorList>
            <consortium name="WormBaseParasite"/>
        </authorList>
    </citation>
    <scope>IDENTIFICATION</scope>
</reference>
<dbReference type="Gene3D" id="1.20.58.670">
    <property type="entry name" value="Dsl1p vesicle tethering complex, Tip20p subunit, domain D"/>
    <property type="match status" value="1"/>
</dbReference>
<dbReference type="InterPro" id="IPR046361">
    <property type="entry name" value="EXOC6/Sec15_C"/>
</dbReference>
<keyword evidence="3 6" id="KW-0813">Transport</keyword>
<evidence type="ECO:0000259" key="8">
    <source>
        <dbReference type="Pfam" id="PF04091"/>
    </source>
</evidence>
<dbReference type="GO" id="GO:0006893">
    <property type="term" value="P:Golgi to plasma membrane transport"/>
    <property type="evidence" value="ECO:0007669"/>
    <property type="project" value="TreeGrafter"/>
</dbReference>
<accession>A0A1I7TR37</accession>
<comment type="similarity">
    <text evidence="2 6">Belongs to the SEC15 family.</text>
</comment>
<name>A0A1I7TR37_9PELO</name>
<organism evidence="10 11">
    <name type="scientific">Caenorhabditis tropicalis</name>
    <dbReference type="NCBI Taxonomy" id="1561998"/>
    <lineage>
        <taxon>Eukaryota</taxon>
        <taxon>Metazoa</taxon>
        <taxon>Ecdysozoa</taxon>
        <taxon>Nematoda</taxon>
        <taxon>Chromadorea</taxon>
        <taxon>Rhabditida</taxon>
        <taxon>Rhabditina</taxon>
        <taxon>Rhabditomorpha</taxon>
        <taxon>Rhabditoidea</taxon>
        <taxon>Rhabditidae</taxon>
        <taxon>Peloderinae</taxon>
        <taxon>Caenorhabditis</taxon>
    </lineage>
</organism>
<dbReference type="Proteomes" id="UP000095282">
    <property type="component" value="Unplaced"/>
</dbReference>
<dbReference type="InterPro" id="IPR042044">
    <property type="entry name" value="EXOC6PINT-1/Sec15/Tip20_C_dom2"/>
</dbReference>
<dbReference type="InterPro" id="IPR048359">
    <property type="entry name" value="EXOC6_Sec15_N"/>
</dbReference>
<sequence>MQTENNLHNLPWHQESFVIATLQLLKLNVQGQNIIDDPTEEVIRKMNQRLRQEKKAIVRHRKLMKNAESAVDRIAVCLPVLENYAKLQDQMSNKKYYQALKTLEELEHNHLVIDEKYRFTQVLAKSMTPVRLEIKEKAYSEFKDFLENIKKVAGRIGKHAIKYTAEQHSFGVTDAEQTRKIQEEARKNASNVEIEVSADGSIVKKNVSPKQYPQAQVEDDEQMSAQDLIDFTPVHRYCQIFNVLGAKDEFEQYYRQQRREQCDLVIEPSHKMNNSKHYVKYLEKIVGFFVVEEQILMTQSNLSTNSDKDKLWDNALQKIRQHLDARFMMLRMKKVILLFILTMKSYGYAVAPLYELLQNFRDQYNEILVKEYCAQFERDLDKDNYTPITVHSEEEFRAVMKQFPFYKRSMEQEPFPRKFPFSQFVISAYTQAKQYLVRCLKFMDNLQLNTSAVDDTVRRCANVLLGRWAGILKTFVHKRLSMIQLVQITINHCYLEKMCDSLKTFITRKTSGGEAIGMTSHQVVLSEKVFRDVRSEVEQQIGECMRNKVDEIIELANYDWELPAASGQASYFITDLIKFLLTTFQSFTNLPSGLAKRVCTQTCKHISQSLSDLLLSPETKCISTGALDQFSLDVMQQLLDLVISSDWKTFNAEYGKDHAKYHRVKALTAIVVLEKMLEYERKST</sequence>
<dbReference type="STRING" id="1561998.A0A1I7TR37"/>
<dbReference type="Pfam" id="PF04091">
    <property type="entry name" value="Sec15_C"/>
    <property type="match status" value="1"/>
</dbReference>
<dbReference type="PIRSF" id="PIRSF025007">
    <property type="entry name" value="Sec15"/>
    <property type="match status" value="1"/>
</dbReference>
<dbReference type="PANTHER" id="PTHR12702">
    <property type="entry name" value="SEC15"/>
    <property type="match status" value="1"/>
</dbReference>
<evidence type="ECO:0000313" key="11">
    <source>
        <dbReference type="WBParaSite" id="Csp11.Scaffold629.g10930.t1"/>
    </source>
</evidence>
<keyword evidence="4 6" id="KW-0268">Exocytosis</keyword>
<dbReference type="Gene3D" id="1.10.357.30">
    <property type="entry name" value="Exocyst complex subunit Sec15 C-terminal domain, N-terminal subdomain"/>
    <property type="match status" value="1"/>
</dbReference>
<evidence type="ECO:0000256" key="7">
    <source>
        <dbReference type="SAM" id="Coils"/>
    </source>
</evidence>
<keyword evidence="10" id="KW-1185">Reference proteome</keyword>
<dbReference type="WBParaSite" id="Csp11.Scaffold629.g10930.t1">
    <property type="protein sequence ID" value="Csp11.Scaffold629.g10930.t1"/>
    <property type="gene ID" value="Csp11.Scaffold629.g10930"/>
</dbReference>
<dbReference type="GO" id="GO:0006886">
    <property type="term" value="P:intracellular protein transport"/>
    <property type="evidence" value="ECO:0007669"/>
    <property type="project" value="InterPro"/>
</dbReference>
<dbReference type="PANTHER" id="PTHR12702:SF0">
    <property type="entry name" value="EXOCYST COMPLEX COMPONENT 6"/>
    <property type="match status" value="1"/>
</dbReference>
<evidence type="ECO:0000313" key="10">
    <source>
        <dbReference type="Proteomes" id="UP000095282"/>
    </source>
</evidence>
<dbReference type="InterPro" id="IPR007225">
    <property type="entry name" value="EXOC6/Sec15"/>
</dbReference>
<dbReference type="AlphaFoldDB" id="A0A1I7TR37"/>
<dbReference type="eggNOG" id="KOG2176">
    <property type="taxonomic scope" value="Eukaryota"/>
</dbReference>
<dbReference type="FunFam" id="1.20.58.670:FF:000002">
    <property type="entry name" value="Exocyst complex component"/>
    <property type="match status" value="1"/>
</dbReference>
<evidence type="ECO:0000256" key="5">
    <source>
        <dbReference type="ARBA" id="ARBA00023054"/>
    </source>
</evidence>
<evidence type="ECO:0000256" key="1">
    <source>
        <dbReference type="ARBA" id="ARBA00002660"/>
    </source>
</evidence>
<evidence type="ECO:0000256" key="2">
    <source>
        <dbReference type="ARBA" id="ARBA00007944"/>
    </source>
</evidence>
<evidence type="ECO:0000256" key="3">
    <source>
        <dbReference type="ARBA" id="ARBA00022448"/>
    </source>
</evidence>